<dbReference type="AlphaFoldDB" id="A0AAV7RR19"/>
<name>A0AAV7RR19_PLEWA</name>
<reference evidence="2" key="1">
    <citation type="journal article" date="2022" name="bioRxiv">
        <title>Sequencing and chromosome-scale assembly of the giantPleurodeles waltlgenome.</title>
        <authorList>
            <person name="Brown T."/>
            <person name="Elewa A."/>
            <person name="Iarovenko S."/>
            <person name="Subramanian E."/>
            <person name="Araus A.J."/>
            <person name="Petzold A."/>
            <person name="Susuki M."/>
            <person name="Suzuki K.-i.T."/>
            <person name="Hayashi T."/>
            <person name="Toyoda A."/>
            <person name="Oliveira C."/>
            <person name="Osipova E."/>
            <person name="Leigh N.D."/>
            <person name="Simon A."/>
            <person name="Yun M.H."/>
        </authorList>
    </citation>
    <scope>NUCLEOTIDE SEQUENCE</scope>
    <source>
        <strain evidence="2">20211129_DDA</strain>
        <tissue evidence="2">Liver</tissue>
    </source>
</reference>
<feature type="region of interest" description="Disordered" evidence="1">
    <location>
        <begin position="39"/>
        <end position="82"/>
    </location>
</feature>
<dbReference type="Proteomes" id="UP001066276">
    <property type="component" value="Chromosome 5"/>
</dbReference>
<protein>
    <submittedName>
        <fullName evidence="2">Uncharacterized protein</fullName>
    </submittedName>
</protein>
<dbReference type="EMBL" id="JANPWB010000009">
    <property type="protein sequence ID" value="KAJ1153388.1"/>
    <property type="molecule type" value="Genomic_DNA"/>
</dbReference>
<feature type="compositionally biased region" description="Polar residues" evidence="1">
    <location>
        <begin position="44"/>
        <end position="54"/>
    </location>
</feature>
<comment type="caution">
    <text evidence="2">The sequence shown here is derived from an EMBL/GenBank/DDBJ whole genome shotgun (WGS) entry which is preliminary data.</text>
</comment>
<evidence type="ECO:0000313" key="3">
    <source>
        <dbReference type="Proteomes" id="UP001066276"/>
    </source>
</evidence>
<evidence type="ECO:0000313" key="2">
    <source>
        <dbReference type="EMBL" id="KAJ1153388.1"/>
    </source>
</evidence>
<organism evidence="2 3">
    <name type="scientific">Pleurodeles waltl</name>
    <name type="common">Iberian ribbed newt</name>
    <dbReference type="NCBI Taxonomy" id="8319"/>
    <lineage>
        <taxon>Eukaryota</taxon>
        <taxon>Metazoa</taxon>
        <taxon>Chordata</taxon>
        <taxon>Craniata</taxon>
        <taxon>Vertebrata</taxon>
        <taxon>Euteleostomi</taxon>
        <taxon>Amphibia</taxon>
        <taxon>Batrachia</taxon>
        <taxon>Caudata</taxon>
        <taxon>Salamandroidea</taxon>
        <taxon>Salamandridae</taxon>
        <taxon>Pleurodelinae</taxon>
        <taxon>Pleurodeles</taxon>
    </lineage>
</organism>
<gene>
    <name evidence="2" type="ORF">NDU88_006149</name>
</gene>
<accession>A0AAV7RR19</accession>
<proteinExistence type="predicted"/>
<sequence length="82" mass="8607">MDELVGLRMCLPAAESGGIRSALQEGEALELRPVRRGAARIPLQGNSSRASTSRVPGRNPQEPGSVATRAKQVVRKEATAAA</sequence>
<keyword evidence="3" id="KW-1185">Reference proteome</keyword>
<evidence type="ECO:0000256" key="1">
    <source>
        <dbReference type="SAM" id="MobiDB-lite"/>
    </source>
</evidence>